<evidence type="ECO:0000313" key="2">
    <source>
        <dbReference type="EMBL" id="SDJ21030.1"/>
    </source>
</evidence>
<name>A0A1G8RX79_9ACTN</name>
<dbReference type="EMBL" id="FNFB01000001">
    <property type="protein sequence ID" value="SDJ21030.1"/>
    <property type="molecule type" value="Genomic_DNA"/>
</dbReference>
<sequence>MLTKKALTAVLGAVTSVALLTAGTAAPAGARTPSASSAPSGAGAGPFLWYDCMKYYGDLSHCCHYTYDAPVSACLHMRYPAWSGAARSAPASPGRTD</sequence>
<evidence type="ECO:0000313" key="3">
    <source>
        <dbReference type="Proteomes" id="UP000198683"/>
    </source>
</evidence>
<dbReference type="Proteomes" id="UP000198683">
    <property type="component" value="Unassembled WGS sequence"/>
</dbReference>
<accession>A0A1G8RX79</accession>
<feature type="signal peptide" evidence="1">
    <location>
        <begin position="1"/>
        <end position="30"/>
    </location>
</feature>
<dbReference type="AlphaFoldDB" id="A0A1G8RX79"/>
<keyword evidence="3" id="KW-1185">Reference proteome</keyword>
<dbReference type="RefSeq" id="WP_090758357.1">
    <property type="nucleotide sequence ID" value="NZ_FNFB01000001.1"/>
</dbReference>
<evidence type="ECO:0000256" key="1">
    <source>
        <dbReference type="SAM" id="SignalP"/>
    </source>
</evidence>
<reference evidence="2 3" key="1">
    <citation type="submission" date="2016-10" db="EMBL/GenBank/DDBJ databases">
        <authorList>
            <person name="de Groot N.N."/>
        </authorList>
    </citation>
    <scope>NUCLEOTIDE SEQUENCE [LARGE SCALE GENOMIC DNA]</scope>
    <source>
        <strain evidence="2 3">CGMCC 4.5681</strain>
    </source>
</reference>
<dbReference type="STRING" id="683260.SAMN05421874_10175"/>
<proteinExistence type="predicted"/>
<feature type="chain" id="PRO_5038346366" evidence="1">
    <location>
        <begin position="31"/>
        <end position="97"/>
    </location>
</feature>
<protein>
    <submittedName>
        <fullName evidence="2">Uncharacterized protein</fullName>
    </submittedName>
</protein>
<gene>
    <name evidence="2" type="ORF">SAMN05421874_10175</name>
</gene>
<keyword evidence="1" id="KW-0732">Signal</keyword>
<organism evidence="2 3">
    <name type="scientific">Nonomuraea maritima</name>
    <dbReference type="NCBI Taxonomy" id="683260"/>
    <lineage>
        <taxon>Bacteria</taxon>
        <taxon>Bacillati</taxon>
        <taxon>Actinomycetota</taxon>
        <taxon>Actinomycetes</taxon>
        <taxon>Streptosporangiales</taxon>
        <taxon>Streptosporangiaceae</taxon>
        <taxon>Nonomuraea</taxon>
    </lineage>
</organism>